<proteinExistence type="predicted"/>
<dbReference type="AlphaFoldDB" id="A0AB35S9A1"/>
<sequence length="57" mass="6720">MFADNGARDEYKNEKKMNIPDEHSHRFDRVACYDMHRCEAVIRYQRGVFGRTAAIAQ</sequence>
<evidence type="ECO:0000313" key="2">
    <source>
        <dbReference type="Proteomes" id="UP001277803"/>
    </source>
</evidence>
<accession>A0AB35S9A1</accession>
<comment type="caution">
    <text evidence="1">The sequence shown here is derived from an EMBL/GenBank/DDBJ whole genome shotgun (WGS) entry which is preliminary data.</text>
</comment>
<protein>
    <submittedName>
        <fullName evidence="1">Uncharacterized protein</fullName>
    </submittedName>
</protein>
<reference evidence="1" key="1">
    <citation type="submission" date="2023-10" db="EMBL/GenBank/DDBJ databases">
        <title>Rapid discrimination of Bifidobacterium longum Subspecies based on MALDI-TOF MS and Machine Learning.</title>
        <authorList>
            <person name="Chen J."/>
        </authorList>
    </citation>
    <scope>NUCLEOTIDE SEQUENCE</scope>
    <source>
        <strain evidence="1">YGMCC0039</strain>
    </source>
</reference>
<dbReference type="Proteomes" id="UP001277803">
    <property type="component" value="Unassembled WGS sequence"/>
</dbReference>
<organism evidence="1 2">
    <name type="scientific">Bifidobacterium longum</name>
    <dbReference type="NCBI Taxonomy" id="216816"/>
    <lineage>
        <taxon>Bacteria</taxon>
        <taxon>Bacillati</taxon>
        <taxon>Actinomycetota</taxon>
        <taxon>Actinomycetes</taxon>
        <taxon>Bifidobacteriales</taxon>
        <taxon>Bifidobacteriaceae</taxon>
        <taxon>Bifidobacterium</taxon>
    </lineage>
</organism>
<dbReference type="EMBL" id="JAWLRA010000035">
    <property type="protein sequence ID" value="MDW3127215.1"/>
    <property type="molecule type" value="Genomic_DNA"/>
</dbReference>
<name>A0AB35S9A1_BIFLN</name>
<dbReference type="RefSeq" id="WP_156603998.1">
    <property type="nucleotide sequence ID" value="NZ_CACRSV010000013.1"/>
</dbReference>
<gene>
    <name evidence="1" type="ORF">RS890_09080</name>
</gene>
<evidence type="ECO:0000313" key="1">
    <source>
        <dbReference type="EMBL" id="MDW3127215.1"/>
    </source>
</evidence>